<accession>A0A915JCX8</accession>
<evidence type="ECO:0000313" key="2">
    <source>
        <dbReference type="Proteomes" id="UP000887565"/>
    </source>
</evidence>
<protein>
    <submittedName>
        <fullName evidence="3">Uncharacterized protein</fullName>
    </submittedName>
</protein>
<dbReference type="Proteomes" id="UP000887565">
    <property type="component" value="Unplaced"/>
</dbReference>
<feature type="compositionally biased region" description="Polar residues" evidence="1">
    <location>
        <begin position="12"/>
        <end position="25"/>
    </location>
</feature>
<dbReference type="AlphaFoldDB" id="A0A915JCX8"/>
<feature type="compositionally biased region" description="Pro residues" evidence="1">
    <location>
        <begin position="39"/>
        <end position="53"/>
    </location>
</feature>
<dbReference type="WBParaSite" id="nRc.2.0.1.t24334-RA">
    <property type="protein sequence ID" value="nRc.2.0.1.t24334-RA"/>
    <property type="gene ID" value="nRc.2.0.1.g24334"/>
</dbReference>
<organism evidence="2 3">
    <name type="scientific">Romanomermis culicivorax</name>
    <name type="common">Nematode worm</name>
    <dbReference type="NCBI Taxonomy" id="13658"/>
    <lineage>
        <taxon>Eukaryota</taxon>
        <taxon>Metazoa</taxon>
        <taxon>Ecdysozoa</taxon>
        <taxon>Nematoda</taxon>
        <taxon>Enoplea</taxon>
        <taxon>Dorylaimia</taxon>
        <taxon>Mermithida</taxon>
        <taxon>Mermithoidea</taxon>
        <taxon>Mermithidae</taxon>
        <taxon>Romanomermis</taxon>
    </lineage>
</organism>
<name>A0A915JCX8_ROMCU</name>
<proteinExistence type="predicted"/>
<feature type="region of interest" description="Disordered" evidence="1">
    <location>
        <begin position="1"/>
        <end position="53"/>
    </location>
</feature>
<sequence length="102" mass="10742">LPPLPPKYSKPVNINPSTTPKTTGDVSLIASYRPTEGTPVPPVPFISQGPPPEIPTDSALEVVGPYHSSDQSGTIGWLCSGRITPTHRFADTETNGCAGVEF</sequence>
<evidence type="ECO:0000256" key="1">
    <source>
        <dbReference type="SAM" id="MobiDB-lite"/>
    </source>
</evidence>
<evidence type="ECO:0000313" key="3">
    <source>
        <dbReference type="WBParaSite" id="nRc.2.0.1.t24334-RA"/>
    </source>
</evidence>
<keyword evidence="2" id="KW-1185">Reference proteome</keyword>
<reference evidence="3" key="1">
    <citation type="submission" date="2022-11" db="UniProtKB">
        <authorList>
            <consortium name="WormBaseParasite"/>
        </authorList>
    </citation>
    <scope>IDENTIFICATION</scope>
</reference>